<dbReference type="SUPFAM" id="SSF48208">
    <property type="entry name" value="Six-hairpin glycosidases"/>
    <property type="match status" value="1"/>
</dbReference>
<dbReference type="GO" id="GO:0004553">
    <property type="term" value="F:hydrolase activity, hydrolyzing O-glycosyl compounds"/>
    <property type="evidence" value="ECO:0007669"/>
    <property type="project" value="TreeGrafter"/>
</dbReference>
<accession>F9Y941</accession>
<name>F9Y941_KETVW</name>
<evidence type="ECO:0000259" key="2">
    <source>
        <dbReference type="Pfam" id="PF19291"/>
    </source>
</evidence>
<dbReference type="Pfam" id="PF00723">
    <property type="entry name" value="Glyco_hydro_15"/>
    <property type="match status" value="1"/>
</dbReference>
<dbReference type="HOGENOM" id="CLU_010399_3_1_5"/>
<evidence type="ECO:0000259" key="1">
    <source>
        <dbReference type="Pfam" id="PF00723"/>
    </source>
</evidence>
<feature type="domain" description="Trehalase-like N-terminal" evidence="2">
    <location>
        <begin position="17"/>
        <end position="98"/>
    </location>
</feature>
<dbReference type="PATRIC" id="fig|759362.5.peg.1467"/>
<feature type="domain" description="GH15-like" evidence="1">
    <location>
        <begin position="242"/>
        <end position="542"/>
    </location>
</feature>
<gene>
    <name evidence="3" type="ordered locus">KVU_1419</name>
</gene>
<evidence type="ECO:0000313" key="3">
    <source>
        <dbReference type="EMBL" id="AEM41258.1"/>
    </source>
</evidence>
<reference evidence="3 4" key="1">
    <citation type="journal article" date="2011" name="J. Bacteriol.">
        <title>Complete genome sequence of the industrial strain Ketogulonicigenium vulgare WSH-001.</title>
        <authorList>
            <person name="Liu L."/>
            <person name="Li Y."/>
            <person name="Zhang J."/>
            <person name="Zhou Z."/>
            <person name="Liu J."/>
            <person name="Li X."/>
            <person name="Zhou J."/>
            <person name="Du G."/>
            <person name="Wang L."/>
            <person name="Chen J."/>
        </authorList>
    </citation>
    <scope>NUCLEOTIDE SEQUENCE [LARGE SCALE GENOMIC DNA]</scope>
    <source>
        <strain evidence="3 4">WSH-001</strain>
    </source>
</reference>
<dbReference type="Pfam" id="PF19291">
    <property type="entry name" value="TREH_N"/>
    <property type="match status" value="1"/>
</dbReference>
<dbReference type="Gene3D" id="1.50.10.10">
    <property type="match status" value="1"/>
</dbReference>
<dbReference type="eggNOG" id="COG3387">
    <property type="taxonomic scope" value="Bacteria"/>
</dbReference>
<dbReference type="InterPro" id="IPR045582">
    <property type="entry name" value="Trehalase-like_N"/>
</dbReference>
<dbReference type="GO" id="GO:0005975">
    <property type="term" value="P:carbohydrate metabolic process"/>
    <property type="evidence" value="ECO:0007669"/>
    <property type="project" value="InterPro"/>
</dbReference>
<dbReference type="InterPro" id="IPR011613">
    <property type="entry name" value="GH15-like"/>
</dbReference>
<dbReference type="KEGG" id="kvl:KVU_1419"/>
<sequence length="595" mass="65540">MSTTLRSNRRDEAGFLPLDGYGAIGEGRSVALTAEDGGIDWWCVPNMDSPPLFDRLLIGSDALPDGSQAGHFSITPTRPFRAIRNYRPGSNVLETRFITDDAEAMLTESLNSGPAGRLPWAELARRIDVLRGTMEFAVTLRFGHRAGCRSPYMSCAGPHVLFHVGGVLGAFLYGDALAIASHDDNCICGTLTIPEGGQEILAIVAGADEPLVIPDLRAINARIDVSDREWRDWSALFDEDRFVIRHALALKLLLYSPSGAIAAAATSSLPERIGGEKNYDYRLAWVRDAGYAIASFLQIGAEAEAKAALTWLLRQLCLHGAQVCFLLDGGTDGQMREFDLPGYRGSRPVVHGNRAADQHQHGIYGDIFETVAAFTRAGNIIDARSAETLSHLADECADRWREKDAGIWELPEEQHYTMSKISCWQALSRAVELADTRHLPTTCRDRWDRERARVAKWIDANCWDEAKRTYIMYPGSERLDASIALAVRFGFERRDRLALTLDAIDRDLGTGGLHYRYGGMEQEEGCFLACSFWMVEARALLGQTEAARHALARLKTICGEGILPEMIDPSDHSWLGNLPQGLSHLAALQAAVALN</sequence>
<evidence type="ECO:0000313" key="4">
    <source>
        <dbReference type="Proteomes" id="UP000000692"/>
    </source>
</evidence>
<protein>
    <submittedName>
        <fullName evidence="3">Glycoside hydrolase 15-related protein</fullName>
    </submittedName>
</protein>
<organism evidence="3 4">
    <name type="scientific">Ketogulonicigenium vulgare (strain WSH-001)</name>
    <dbReference type="NCBI Taxonomy" id="759362"/>
    <lineage>
        <taxon>Bacteria</taxon>
        <taxon>Pseudomonadati</taxon>
        <taxon>Pseudomonadota</taxon>
        <taxon>Alphaproteobacteria</taxon>
        <taxon>Rhodobacterales</taxon>
        <taxon>Roseobacteraceae</taxon>
        <taxon>Ketogulonicigenium</taxon>
    </lineage>
</organism>
<dbReference type="RefSeq" id="WP_013384729.1">
    <property type="nucleotide sequence ID" value="NC_017384.1"/>
</dbReference>
<dbReference type="PANTHER" id="PTHR31616:SF0">
    <property type="entry name" value="GLUCAN 1,4-ALPHA-GLUCOSIDASE"/>
    <property type="match status" value="1"/>
</dbReference>
<proteinExistence type="predicted"/>
<dbReference type="EMBL" id="CP002018">
    <property type="protein sequence ID" value="AEM41258.1"/>
    <property type="molecule type" value="Genomic_DNA"/>
</dbReference>
<keyword evidence="4" id="KW-1185">Reference proteome</keyword>
<dbReference type="OrthoDB" id="3902805at2"/>
<keyword evidence="3" id="KW-0378">Hydrolase</keyword>
<dbReference type="Proteomes" id="UP000000692">
    <property type="component" value="Chromosome"/>
</dbReference>
<dbReference type="InterPro" id="IPR008928">
    <property type="entry name" value="6-hairpin_glycosidase_sf"/>
</dbReference>
<dbReference type="PANTHER" id="PTHR31616">
    <property type="entry name" value="TREHALASE"/>
    <property type="match status" value="1"/>
</dbReference>
<dbReference type="InterPro" id="IPR012341">
    <property type="entry name" value="6hp_glycosidase-like_sf"/>
</dbReference>
<dbReference type="AlphaFoldDB" id="F9Y941"/>